<feature type="compositionally biased region" description="Basic residues" evidence="1">
    <location>
        <begin position="44"/>
        <end position="53"/>
    </location>
</feature>
<proteinExistence type="predicted"/>
<dbReference type="EMBL" id="CADCWL010000005">
    <property type="protein sequence ID" value="CAA9543444.1"/>
    <property type="molecule type" value="Genomic_DNA"/>
</dbReference>
<organism evidence="2">
    <name type="scientific">uncultured Thermomicrobiales bacterium</name>
    <dbReference type="NCBI Taxonomy" id="1645740"/>
    <lineage>
        <taxon>Bacteria</taxon>
        <taxon>Pseudomonadati</taxon>
        <taxon>Thermomicrobiota</taxon>
        <taxon>Thermomicrobia</taxon>
        <taxon>Thermomicrobiales</taxon>
        <taxon>environmental samples</taxon>
    </lineage>
</organism>
<evidence type="ECO:0000313" key="2">
    <source>
        <dbReference type="EMBL" id="CAA9543444.1"/>
    </source>
</evidence>
<feature type="region of interest" description="Disordered" evidence="1">
    <location>
        <begin position="1"/>
        <end position="20"/>
    </location>
</feature>
<name>A0A6J4UAX1_9BACT</name>
<gene>
    <name evidence="2" type="ORF">AVDCRST_MAG19-106</name>
</gene>
<feature type="region of interest" description="Disordered" evidence="1">
    <location>
        <begin position="28"/>
        <end position="60"/>
    </location>
</feature>
<protein>
    <submittedName>
        <fullName evidence="2">Uncharacterized protein</fullName>
    </submittedName>
</protein>
<evidence type="ECO:0000256" key="1">
    <source>
        <dbReference type="SAM" id="MobiDB-lite"/>
    </source>
</evidence>
<feature type="compositionally biased region" description="Basic and acidic residues" evidence="1">
    <location>
        <begin position="1"/>
        <end position="17"/>
    </location>
</feature>
<reference evidence="2" key="1">
    <citation type="submission" date="2020-02" db="EMBL/GenBank/DDBJ databases">
        <authorList>
            <person name="Meier V. D."/>
        </authorList>
    </citation>
    <scope>NUCLEOTIDE SEQUENCE</scope>
    <source>
        <strain evidence="2">AVDCRST_MAG19</strain>
    </source>
</reference>
<sequence>MTSSSRDQDKDRRRELGIESPAVSCVARKPGGRVFGTGSTGHGRAARRGRRPSRSTTLAL</sequence>
<accession>A0A6J4UAX1</accession>
<dbReference type="AlphaFoldDB" id="A0A6J4UAX1"/>